<evidence type="ECO:0000256" key="6">
    <source>
        <dbReference type="ARBA" id="ARBA00023098"/>
    </source>
</evidence>
<keyword evidence="7" id="KW-0472">Membrane</keyword>
<evidence type="ECO:0000256" key="1">
    <source>
        <dbReference type="ARBA" id="ARBA00001928"/>
    </source>
</evidence>
<dbReference type="GO" id="GO:0004609">
    <property type="term" value="F:phosphatidylserine decarboxylase activity"/>
    <property type="evidence" value="ECO:0007669"/>
    <property type="project" value="UniProtKB-EC"/>
</dbReference>
<comment type="cofactor">
    <cofactor evidence="1">
        <name>pyruvate</name>
        <dbReference type="ChEBI" id="CHEBI:15361"/>
    </cofactor>
</comment>
<dbReference type="Pfam" id="PF00168">
    <property type="entry name" value="C2"/>
    <property type="match status" value="2"/>
</dbReference>
<evidence type="ECO:0000256" key="9">
    <source>
        <dbReference type="ARBA" id="ARBA00023209"/>
    </source>
</evidence>
<dbReference type="eggNOG" id="KOG2419">
    <property type="taxonomic scope" value="Eukaryota"/>
</dbReference>
<evidence type="ECO:0000256" key="8">
    <source>
        <dbReference type="ARBA" id="ARBA00023145"/>
    </source>
</evidence>
<keyword evidence="9" id="KW-0594">Phospholipid biosynthesis</keyword>
<dbReference type="HAMAP" id="MF_00663">
    <property type="entry name" value="PS_decarb_PSD_B_type2"/>
    <property type="match status" value="1"/>
</dbReference>
<proteinExistence type="inferred from homology"/>
<dbReference type="OrthoDB" id="67700at2759"/>
<feature type="non-terminal residue" evidence="16">
    <location>
        <position position="1064"/>
    </location>
</feature>
<comment type="pathway">
    <text evidence="2">Lipid metabolism.</text>
</comment>
<keyword evidence="4" id="KW-0444">Lipid biosynthesis</keyword>
<gene>
    <name evidence="16" type="primary">PSD2</name>
    <name evidence="16" type="ORF">PICST_40695</name>
</gene>
<feature type="region of interest" description="Disordered" evidence="14">
    <location>
        <begin position="226"/>
        <end position="288"/>
    </location>
</feature>
<dbReference type="InParanoid" id="A3LNS3"/>
<name>A3LNS3_PICST</name>
<dbReference type="KEGG" id="pic:PICST_40695"/>
<comment type="pathway">
    <text evidence="13">Phospholipid metabolism; phosphatidylethanolamine biosynthesis.</text>
</comment>
<keyword evidence="8" id="KW-0865">Zymogen</keyword>
<protein>
    <recommendedName>
        <fullName evidence="3">phosphatidylserine decarboxylase</fullName>
        <ecNumber evidence="3">4.1.1.65</ecNumber>
    </recommendedName>
</protein>
<evidence type="ECO:0000313" key="17">
    <source>
        <dbReference type="Proteomes" id="UP000002258"/>
    </source>
</evidence>
<dbReference type="EC" id="4.1.1.65" evidence="3"/>
<organism evidence="16 17">
    <name type="scientific">Scheffersomyces stipitis (strain ATCC 58785 / CBS 6054 / NBRC 10063 / NRRL Y-11545)</name>
    <name type="common">Yeast</name>
    <name type="synonym">Pichia stipitis</name>
    <dbReference type="NCBI Taxonomy" id="322104"/>
    <lineage>
        <taxon>Eukaryota</taxon>
        <taxon>Fungi</taxon>
        <taxon>Dikarya</taxon>
        <taxon>Ascomycota</taxon>
        <taxon>Saccharomycotina</taxon>
        <taxon>Pichiomycetes</taxon>
        <taxon>Debaryomycetaceae</taxon>
        <taxon>Scheffersomyces</taxon>
    </lineage>
</organism>
<sequence>SQASLEKATFFNLTQEFQLFVKINANRAADLVQNGAEATKYSSKRSVNPLLMVVMNDVKKQTSRKLNTSQPSWDDELVIPLKPNSYSQLLVLTVWDKHKRYRNYLGELRLSVKDIFNLGGANFKSRSDLKWYKLYSNSEYHSFVTGSLLLSFELIVKRKKVSRKQRKQLKQSEDERAMESSVILKNWIKSLIDPEFETSTKPDEQGFYRETNKASNTLVDASDMESLVDEPNSGSSPLKLHKPHFNARSSSPANDDASSISEMSMMSSDGGVATESDSALLSTGDEVKTKNSKRSKLRKIALKRSSLFQDKFALSNREVLGVIFIEIVSCSDLPPLKSFTRASFDMDPFVVVTFGKKTFRTSWKRHTLNPIFNERVAFEILPHESKFNIQFSILDKDHFSFHDDVGHVSIPIQDITQVSTALPMVASSSLGTGIPRKSVSYMSLNLVDGGFTTGDNDSPSHSSIRILDDDNLIPSIRKKKFRKKVTLEQGDTSSFKVMNLKLDLYKDKFKEKYNPELKIRVRFETYENLRRRFWAILLEQYNLNDKENAYDYFELIALLDTLGCGNSDELVASFYEKLGRSTWGGDLLSHGEIIDCLEEHVNSAKSEGEYKIFEIDKCPICLNKRLNKKIDRDIITHVAICASKDWSIVNKLLVATYTTPQSASRKWFSKVLIKMTYGKYVLGGNNANILVQDRNTGLIMEEKMGVYVRLGIRLLYKGLDKAKTKRIRILLKKLSVKQGIKFDSPQSKNDIDSFIKFHKLNLSECLETDPSKYASFNEFFYRRLKQGARPIDCPNESQIVVSPADCRCTAFSDINSATELWIKGKNFTIAKLFNGNFNNLENTDIYSASKCSIGIFRLAPQDYHRFHCPVDGTIQNIKNIDGEYYTVNPMAIRSELDVFGENVRAIIPIKTDHFGTVIMVAVGAMMVGSIVLTVGEGDAVKRGDEIGYFKFGGSTIILLFEKRFFKFDSDLVNNSKSCVETLIRVGQSIGHSPDVKEHKPARIDFAKQTKDFKLNLIRVLTGGDLNNASELSNWESSNIKITTEDMDELVQQQNVLDEEEEEED</sequence>
<feature type="compositionally biased region" description="Polar residues" evidence="14">
    <location>
        <begin position="247"/>
        <end position="257"/>
    </location>
</feature>
<evidence type="ECO:0000256" key="12">
    <source>
        <dbReference type="ARBA" id="ARBA00023317"/>
    </source>
</evidence>
<dbReference type="NCBIfam" id="TIGR00163">
    <property type="entry name" value="PS_decarb"/>
    <property type="match status" value="1"/>
</dbReference>
<dbReference type="UniPathway" id="UPA00558"/>
<dbReference type="Gene3D" id="2.60.40.150">
    <property type="entry name" value="C2 domain"/>
    <property type="match status" value="2"/>
</dbReference>
<dbReference type="GO" id="GO:0006646">
    <property type="term" value="P:phosphatidylethanolamine biosynthetic process"/>
    <property type="evidence" value="ECO:0007669"/>
    <property type="project" value="UniProtKB-UniPathway"/>
</dbReference>
<evidence type="ECO:0000256" key="2">
    <source>
        <dbReference type="ARBA" id="ARBA00005189"/>
    </source>
</evidence>
<dbReference type="EMBL" id="CP000496">
    <property type="protein sequence ID" value="ABN64912.2"/>
    <property type="molecule type" value="Genomic_DNA"/>
</dbReference>
<dbReference type="InterPro" id="IPR000008">
    <property type="entry name" value="C2_dom"/>
</dbReference>
<dbReference type="SMART" id="SM00239">
    <property type="entry name" value="C2"/>
    <property type="match status" value="2"/>
</dbReference>
<dbReference type="InterPro" id="IPR033177">
    <property type="entry name" value="PSD-B"/>
</dbReference>
<dbReference type="Proteomes" id="UP000002258">
    <property type="component" value="Chromosome 2"/>
</dbReference>
<dbReference type="GeneID" id="4836962"/>
<feature type="non-terminal residue" evidence="16">
    <location>
        <position position="1"/>
    </location>
</feature>
<keyword evidence="5" id="KW-0210">Decarboxylase</keyword>
<dbReference type="InterPro" id="IPR003817">
    <property type="entry name" value="PS_Dcarbxylase"/>
</dbReference>
<evidence type="ECO:0000256" key="10">
    <source>
        <dbReference type="ARBA" id="ARBA00023239"/>
    </source>
</evidence>
<dbReference type="RefSeq" id="XP_001382941.2">
    <property type="nucleotide sequence ID" value="XM_001382904.1"/>
</dbReference>
<keyword evidence="17" id="KW-1185">Reference proteome</keyword>
<dbReference type="PANTHER" id="PTHR10067:SF17">
    <property type="entry name" value="PHOSPHATIDYLSERINE DECARBOXYLASE PROENZYME 2"/>
    <property type="match status" value="1"/>
</dbReference>
<evidence type="ECO:0000256" key="13">
    <source>
        <dbReference type="ARBA" id="ARBA00024326"/>
    </source>
</evidence>
<dbReference type="InterPro" id="IPR035892">
    <property type="entry name" value="C2_domain_sf"/>
</dbReference>
<evidence type="ECO:0000256" key="14">
    <source>
        <dbReference type="SAM" id="MobiDB-lite"/>
    </source>
</evidence>
<keyword evidence="12" id="KW-0670">Pyruvate</keyword>
<evidence type="ECO:0000256" key="5">
    <source>
        <dbReference type="ARBA" id="ARBA00022793"/>
    </source>
</evidence>
<evidence type="ECO:0000259" key="15">
    <source>
        <dbReference type="PROSITE" id="PS50004"/>
    </source>
</evidence>
<accession>A3LNS3</accession>
<dbReference type="Pfam" id="PF02666">
    <property type="entry name" value="PS_Dcarbxylase"/>
    <property type="match status" value="1"/>
</dbReference>
<keyword evidence="10 16" id="KW-0456">Lyase</keyword>
<dbReference type="HOGENOM" id="CLU_002661_0_0_1"/>
<evidence type="ECO:0000313" key="16">
    <source>
        <dbReference type="EMBL" id="ABN64912.2"/>
    </source>
</evidence>
<feature type="domain" description="C2" evidence="15">
    <location>
        <begin position="306"/>
        <end position="426"/>
    </location>
</feature>
<feature type="domain" description="C2" evidence="15">
    <location>
        <begin position="1"/>
        <end position="125"/>
    </location>
</feature>
<dbReference type="SUPFAM" id="SSF49562">
    <property type="entry name" value="C2 domain (Calcium/lipid-binding domain, CaLB)"/>
    <property type="match status" value="2"/>
</dbReference>
<dbReference type="FunCoup" id="A3LNS3">
    <property type="interactions" value="161"/>
</dbReference>
<evidence type="ECO:0000256" key="3">
    <source>
        <dbReference type="ARBA" id="ARBA00012243"/>
    </source>
</evidence>
<evidence type="ECO:0000256" key="4">
    <source>
        <dbReference type="ARBA" id="ARBA00022516"/>
    </source>
</evidence>
<dbReference type="InterPro" id="IPR033179">
    <property type="entry name" value="PSD_type2_pro"/>
</dbReference>
<dbReference type="CDD" id="cd04039">
    <property type="entry name" value="C2_PSD"/>
    <property type="match status" value="1"/>
</dbReference>
<feature type="compositionally biased region" description="Low complexity" evidence="14">
    <location>
        <begin position="258"/>
        <end position="268"/>
    </location>
</feature>
<reference evidence="16 17" key="1">
    <citation type="journal article" date="2007" name="Nat. Biotechnol.">
        <title>Genome sequence of the lignocellulose-bioconverting and xylose-fermenting yeast Pichia stipitis.</title>
        <authorList>
            <person name="Jeffries T.W."/>
            <person name="Grigoriev I.V."/>
            <person name="Grimwood J."/>
            <person name="Laplaza J.M."/>
            <person name="Aerts A."/>
            <person name="Salamov A."/>
            <person name="Schmutz J."/>
            <person name="Lindquist E."/>
            <person name="Dehal P."/>
            <person name="Shapiro H."/>
            <person name="Jin Y.S."/>
            <person name="Passoth V."/>
            <person name="Richardson P.M."/>
        </authorList>
    </citation>
    <scope>NUCLEOTIDE SEQUENCE [LARGE SCALE GENOMIC DNA]</scope>
    <source>
        <strain evidence="17">ATCC 58785 / CBS 6054 / NBRC 10063 / NRRL Y-11545</strain>
    </source>
</reference>
<evidence type="ECO:0000256" key="11">
    <source>
        <dbReference type="ARBA" id="ARBA00023264"/>
    </source>
</evidence>
<dbReference type="PROSITE" id="PS50004">
    <property type="entry name" value="C2"/>
    <property type="match status" value="2"/>
</dbReference>
<keyword evidence="6" id="KW-0443">Lipid metabolism</keyword>
<dbReference type="PANTHER" id="PTHR10067">
    <property type="entry name" value="PHOSPHATIDYLSERINE DECARBOXYLASE"/>
    <property type="match status" value="1"/>
</dbReference>
<evidence type="ECO:0000256" key="7">
    <source>
        <dbReference type="ARBA" id="ARBA00023136"/>
    </source>
</evidence>
<keyword evidence="11" id="KW-1208">Phospholipid metabolism</keyword>
<dbReference type="AlphaFoldDB" id="A3LNS3"/>
<dbReference type="OMA" id="TCASRDW"/>
<dbReference type="STRING" id="322104.A3LNS3"/>